<dbReference type="InterPro" id="IPR023753">
    <property type="entry name" value="FAD/NAD-binding_dom"/>
</dbReference>
<dbReference type="Pfam" id="PF02852">
    <property type="entry name" value="Pyr_redox_dim"/>
    <property type="match status" value="1"/>
</dbReference>
<keyword evidence="18" id="KW-1185">Reference proteome</keyword>
<reference evidence="17 18" key="1">
    <citation type="submission" date="2019-09" db="EMBL/GenBank/DDBJ databases">
        <title>Draft genome sequence of Bacillus sp. JC-7.</title>
        <authorList>
            <person name="Tanaka N."/>
            <person name="Shiwa Y."/>
            <person name="Fujita N."/>
            <person name="Tanasupawat S."/>
        </authorList>
    </citation>
    <scope>NUCLEOTIDE SEQUENCE [LARGE SCALE GENOMIC DNA]</scope>
    <source>
        <strain evidence="17 18">JC-7</strain>
    </source>
</reference>
<evidence type="ECO:0000256" key="7">
    <source>
        <dbReference type="ARBA" id="ARBA00023027"/>
    </source>
</evidence>
<organism evidence="17 18">
    <name type="scientific">Weizmannia acidilactici</name>
    <dbReference type="NCBI Taxonomy" id="2607726"/>
    <lineage>
        <taxon>Bacteria</taxon>
        <taxon>Bacillati</taxon>
        <taxon>Bacillota</taxon>
        <taxon>Bacilli</taxon>
        <taxon>Bacillales</taxon>
        <taxon>Bacillaceae</taxon>
        <taxon>Heyndrickxia</taxon>
    </lineage>
</organism>
<evidence type="ECO:0000256" key="2">
    <source>
        <dbReference type="ARBA" id="ARBA00012608"/>
    </source>
</evidence>
<feature type="disulfide bond" description="Redox-active" evidence="13">
    <location>
        <begin position="39"/>
        <end position="44"/>
    </location>
</feature>
<dbReference type="InterPro" id="IPR001100">
    <property type="entry name" value="Pyr_nuc-diS_OxRdtase"/>
</dbReference>
<accession>A0A5J4J1N7</accession>
<gene>
    <name evidence="17" type="primary">acoL_1</name>
    <name evidence="17" type="ORF">BpJC7_01490</name>
</gene>
<evidence type="ECO:0000256" key="3">
    <source>
        <dbReference type="ARBA" id="ARBA00016961"/>
    </source>
</evidence>
<keyword evidence="12" id="KW-0547">Nucleotide-binding</keyword>
<dbReference type="InterPro" id="IPR050151">
    <property type="entry name" value="Class-I_Pyr_Nuc-Dis_Oxidored"/>
</dbReference>
<dbReference type="InterPro" id="IPR016156">
    <property type="entry name" value="FAD/NAD-linked_Rdtase_dimer_sf"/>
</dbReference>
<dbReference type="NCBIfam" id="TIGR01350">
    <property type="entry name" value="lipoamide_DH"/>
    <property type="match status" value="1"/>
</dbReference>
<keyword evidence="7 12" id="KW-0520">NAD</keyword>
<evidence type="ECO:0000256" key="10">
    <source>
        <dbReference type="ARBA" id="ARBA00049187"/>
    </source>
</evidence>
<dbReference type="EC" id="1.8.1.4" evidence="2 14"/>
<dbReference type="RefSeq" id="WP_151680503.1">
    <property type="nucleotide sequence ID" value="NZ_BKZP01000008.1"/>
</dbReference>
<sequence length="460" mass="48664">MATIAIIGGGPAGYVAAITAAQQGAGVILIEQASLGGTCLNEGCIPTKTLLESAGRYRDIQHEETFGIRLNGRDVTVDWTAVLDRKNAIVSHLVQGVQYLMKKNKIKVVQGKAVFQSSCSVLVETSNGTVEIEADRFIIATGSEPAALPFAPFDGKWVIDSTQAMSLPGIPSSLLIVGGGVIGCEFASIYSRLGVKVSIVEMADQILPGEDADIAAILKEQLEKDGVNIYKSAAVKELDPEKNCAVVEHAGQNVEMYADYALVSIGRKPNTQGLGLENAGVEYSKTGIMVNEKMQTTHPDIYACGDCIGGIQLAHVAFHEGKVAALNACGIETSANYRAVPRCIYTFPEIAGVGLTEKQAKEMYGSVRIGEFPFSANGKAMISGEQAGKVKVVIELEYEEVVGLSIAGPHATELIGQGALMLNAEMTADMLDQYIVAHPTVSEAIHEALLNATGQAVHIL</sequence>
<evidence type="ECO:0000256" key="14">
    <source>
        <dbReference type="RuleBase" id="RU003692"/>
    </source>
</evidence>
<feature type="binding site" evidence="12">
    <location>
        <position position="201"/>
    </location>
    <ligand>
        <name>NAD(+)</name>
        <dbReference type="ChEBI" id="CHEBI:57540"/>
    </ligand>
</feature>
<dbReference type="PROSITE" id="PS00076">
    <property type="entry name" value="PYRIDINE_REDOX_1"/>
    <property type="match status" value="1"/>
</dbReference>
<dbReference type="AlphaFoldDB" id="A0A5J4J1N7"/>
<dbReference type="PRINTS" id="PR00368">
    <property type="entry name" value="FADPNR"/>
</dbReference>
<dbReference type="Gene3D" id="3.30.390.30">
    <property type="match status" value="1"/>
</dbReference>
<evidence type="ECO:0000256" key="8">
    <source>
        <dbReference type="ARBA" id="ARBA00023157"/>
    </source>
</evidence>
<comment type="cofactor">
    <cofactor evidence="12 14">
        <name>FAD</name>
        <dbReference type="ChEBI" id="CHEBI:57692"/>
    </cofactor>
    <text evidence="12 14">Binds 1 FAD per subunit.</text>
</comment>
<proteinExistence type="inferred from homology"/>
<feature type="domain" description="FAD/NAD(P)-binding" evidence="16">
    <location>
        <begin position="3"/>
        <end position="321"/>
    </location>
</feature>
<feature type="active site" description="Proton acceptor" evidence="11">
    <location>
        <position position="438"/>
    </location>
</feature>
<dbReference type="GO" id="GO:0006103">
    <property type="term" value="P:2-oxoglutarate metabolic process"/>
    <property type="evidence" value="ECO:0007669"/>
    <property type="project" value="TreeGrafter"/>
</dbReference>
<evidence type="ECO:0000256" key="5">
    <source>
        <dbReference type="ARBA" id="ARBA00022827"/>
    </source>
</evidence>
<dbReference type="PANTHER" id="PTHR22912">
    <property type="entry name" value="DISULFIDE OXIDOREDUCTASE"/>
    <property type="match status" value="1"/>
</dbReference>
<name>A0A5J4J1N7_9BACI</name>
<evidence type="ECO:0000256" key="12">
    <source>
        <dbReference type="PIRSR" id="PIRSR000350-3"/>
    </source>
</evidence>
<dbReference type="FunFam" id="3.30.390.30:FF:000001">
    <property type="entry name" value="Dihydrolipoyl dehydrogenase"/>
    <property type="match status" value="1"/>
</dbReference>
<evidence type="ECO:0000256" key="11">
    <source>
        <dbReference type="PIRSR" id="PIRSR000350-2"/>
    </source>
</evidence>
<dbReference type="Proteomes" id="UP000391919">
    <property type="component" value="Unassembled WGS sequence"/>
</dbReference>
<dbReference type="Gene3D" id="3.50.50.60">
    <property type="entry name" value="FAD/NAD(P)-binding domain"/>
    <property type="match status" value="2"/>
</dbReference>
<dbReference type="Pfam" id="PF07992">
    <property type="entry name" value="Pyr_redox_2"/>
    <property type="match status" value="1"/>
</dbReference>
<comment type="catalytic activity">
    <reaction evidence="10 14">
        <text>N(6)-[(R)-dihydrolipoyl]-L-lysyl-[protein] + NAD(+) = N(6)-[(R)-lipoyl]-L-lysyl-[protein] + NADH + H(+)</text>
        <dbReference type="Rhea" id="RHEA:15045"/>
        <dbReference type="Rhea" id="RHEA-COMP:10474"/>
        <dbReference type="Rhea" id="RHEA-COMP:10475"/>
        <dbReference type="ChEBI" id="CHEBI:15378"/>
        <dbReference type="ChEBI" id="CHEBI:57540"/>
        <dbReference type="ChEBI" id="CHEBI:57945"/>
        <dbReference type="ChEBI" id="CHEBI:83099"/>
        <dbReference type="ChEBI" id="CHEBI:83100"/>
        <dbReference type="EC" id="1.8.1.4"/>
    </reaction>
</comment>
<evidence type="ECO:0000256" key="6">
    <source>
        <dbReference type="ARBA" id="ARBA00023002"/>
    </source>
</evidence>
<dbReference type="InterPro" id="IPR004099">
    <property type="entry name" value="Pyr_nucl-diS_OxRdtase_dimer"/>
</dbReference>
<feature type="binding site" evidence="12">
    <location>
        <begin position="141"/>
        <end position="143"/>
    </location>
    <ligand>
        <name>FAD</name>
        <dbReference type="ChEBI" id="CHEBI:57692"/>
    </ligand>
</feature>
<feature type="binding site" evidence="12">
    <location>
        <position position="266"/>
    </location>
    <ligand>
        <name>NAD(+)</name>
        <dbReference type="ChEBI" id="CHEBI:57540"/>
    </ligand>
</feature>
<dbReference type="InterPro" id="IPR036188">
    <property type="entry name" value="FAD/NAD-bd_sf"/>
</dbReference>
<evidence type="ECO:0000256" key="9">
    <source>
        <dbReference type="ARBA" id="ARBA00023284"/>
    </source>
</evidence>
<evidence type="ECO:0000259" key="15">
    <source>
        <dbReference type="Pfam" id="PF02852"/>
    </source>
</evidence>
<dbReference type="InterPro" id="IPR006258">
    <property type="entry name" value="Lipoamide_DH"/>
</dbReference>
<feature type="binding site" evidence="12">
    <location>
        <position position="306"/>
    </location>
    <ligand>
        <name>FAD</name>
        <dbReference type="ChEBI" id="CHEBI:57692"/>
    </ligand>
</feature>
<feature type="binding site" evidence="12">
    <location>
        <position position="48"/>
    </location>
    <ligand>
        <name>FAD</name>
        <dbReference type="ChEBI" id="CHEBI:57692"/>
    </ligand>
</feature>
<dbReference type="PANTHER" id="PTHR22912:SF219">
    <property type="entry name" value="DIHYDROLIPOYL DEHYDROGENASE"/>
    <property type="match status" value="1"/>
</dbReference>
<keyword evidence="4 14" id="KW-0285">Flavoprotein</keyword>
<evidence type="ECO:0000256" key="4">
    <source>
        <dbReference type="ARBA" id="ARBA00022630"/>
    </source>
</evidence>
<dbReference type="SUPFAM" id="SSF55424">
    <property type="entry name" value="FAD/NAD-linked reductases, dimerisation (C-terminal) domain"/>
    <property type="match status" value="1"/>
</dbReference>
<evidence type="ECO:0000259" key="16">
    <source>
        <dbReference type="Pfam" id="PF07992"/>
    </source>
</evidence>
<keyword evidence="5 12" id="KW-0274">FAD</keyword>
<comment type="miscellaneous">
    <text evidence="14">The active site is a redox-active disulfide bond.</text>
</comment>
<evidence type="ECO:0000313" key="18">
    <source>
        <dbReference type="Proteomes" id="UP000391919"/>
    </source>
</evidence>
<dbReference type="PIRSF" id="PIRSF000350">
    <property type="entry name" value="Mercury_reductase_MerA"/>
    <property type="match status" value="1"/>
</dbReference>
<dbReference type="EMBL" id="BKZQ01000002">
    <property type="protein sequence ID" value="GER68846.1"/>
    <property type="molecule type" value="Genomic_DNA"/>
</dbReference>
<dbReference type="GO" id="GO:0050660">
    <property type="term" value="F:flavin adenine dinucleotide binding"/>
    <property type="evidence" value="ECO:0007669"/>
    <property type="project" value="InterPro"/>
</dbReference>
<feature type="domain" description="Pyridine nucleotide-disulphide oxidoreductase dimerisation" evidence="15">
    <location>
        <begin position="340"/>
        <end position="448"/>
    </location>
</feature>
<dbReference type="SUPFAM" id="SSF51905">
    <property type="entry name" value="FAD/NAD(P)-binding domain"/>
    <property type="match status" value="1"/>
</dbReference>
<evidence type="ECO:0000256" key="13">
    <source>
        <dbReference type="PIRSR" id="PIRSR000350-4"/>
    </source>
</evidence>
<keyword evidence="9 14" id="KW-0676">Redox-active center</keyword>
<evidence type="ECO:0000256" key="1">
    <source>
        <dbReference type="ARBA" id="ARBA00007532"/>
    </source>
</evidence>
<comment type="similarity">
    <text evidence="1 14">Belongs to the class-I pyridine nucleotide-disulfide oxidoreductase family.</text>
</comment>
<keyword evidence="6 14" id="KW-0560">Oxidoreductase</keyword>
<feature type="binding site" evidence="12">
    <location>
        <begin position="178"/>
        <end position="185"/>
    </location>
    <ligand>
        <name>NAD(+)</name>
        <dbReference type="ChEBI" id="CHEBI:57540"/>
    </ligand>
</feature>
<dbReference type="PRINTS" id="PR00411">
    <property type="entry name" value="PNDRDTASEI"/>
</dbReference>
<dbReference type="InterPro" id="IPR012999">
    <property type="entry name" value="Pyr_OxRdtase_I_AS"/>
</dbReference>
<evidence type="ECO:0000313" key="17">
    <source>
        <dbReference type="EMBL" id="GER68846.1"/>
    </source>
</evidence>
<comment type="caution">
    <text evidence="17">The sequence shown here is derived from an EMBL/GenBank/DDBJ whole genome shotgun (WGS) entry which is preliminary data.</text>
</comment>
<keyword evidence="8" id="KW-1015">Disulfide bond</keyword>
<protein>
    <recommendedName>
        <fullName evidence="3 14">Dihydrolipoyl dehydrogenase</fullName>
        <ecNumber evidence="2 14">1.8.1.4</ecNumber>
    </recommendedName>
</protein>
<dbReference type="GO" id="GO:0004148">
    <property type="term" value="F:dihydrolipoyl dehydrogenase (NADH) activity"/>
    <property type="evidence" value="ECO:0007669"/>
    <property type="project" value="UniProtKB-EC"/>
</dbReference>